<dbReference type="VEuPathDB" id="TrichDB:TVAGG3_0670010"/>
<organism evidence="3 4">
    <name type="scientific">Trichomonas vaginalis (strain ATCC PRA-98 / G3)</name>
    <dbReference type="NCBI Taxonomy" id="412133"/>
    <lineage>
        <taxon>Eukaryota</taxon>
        <taxon>Metamonada</taxon>
        <taxon>Parabasalia</taxon>
        <taxon>Trichomonadida</taxon>
        <taxon>Trichomonadidae</taxon>
        <taxon>Trichomonas</taxon>
    </lineage>
</organism>
<reference evidence="3" key="2">
    <citation type="journal article" date="2007" name="Science">
        <title>Draft genome sequence of the sexually transmitted pathogen Trichomonas vaginalis.</title>
        <authorList>
            <person name="Carlton J.M."/>
            <person name="Hirt R.P."/>
            <person name="Silva J.C."/>
            <person name="Delcher A.L."/>
            <person name="Schatz M."/>
            <person name="Zhao Q."/>
            <person name="Wortman J.R."/>
            <person name="Bidwell S.L."/>
            <person name="Alsmark U.C.M."/>
            <person name="Besteiro S."/>
            <person name="Sicheritz-Ponten T."/>
            <person name="Noel C.J."/>
            <person name="Dacks J.B."/>
            <person name="Foster P.G."/>
            <person name="Simillion C."/>
            <person name="Van de Peer Y."/>
            <person name="Miranda-Saavedra D."/>
            <person name="Barton G.J."/>
            <person name="Westrop G.D."/>
            <person name="Mueller S."/>
            <person name="Dessi D."/>
            <person name="Fiori P.L."/>
            <person name="Ren Q."/>
            <person name="Paulsen I."/>
            <person name="Zhang H."/>
            <person name="Bastida-Corcuera F.D."/>
            <person name="Simoes-Barbosa A."/>
            <person name="Brown M.T."/>
            <person name="Hayes R.D."/>
            <person name="Mukherjee M."/>
            <person name="Okumura C.Y."/>
            <person name="Schneider R."/>
            <person name="Smith A.J."/>
            <person name="Vanacova S."/>
            <person name="Villalvazo M."/>
            <person name="Haas B.J."/>
            <person name="Pertea M."/>
            <person name="Feldblyum T.V."/>
            <person name="Utterback T.R."/>
            <person name="Shu C.L."/>
            <person name="Osoegawa K."/>
            <person name="de Jong P.J."/>
            <person name="Hrdy I."/>
            <person name="Horvathova L."/>
            <person name="Zubacova Z."/>
            <person name="Dolezal P."/>
            <person name="Malik S.B."/>
            <person name="Logsdon J.M. Jr."/>
            <person name="Henze K."/>
            <person name="Gupta A."/>
            <person name="Wang C.C."/>
            <person name="Dunne R.L."/>
            <person name="Upcroft J.A."/>
            <person name="Upcroft P."/>
            <person name="White O."/>
            <person name="Salzberg S.L."/>
            <person name="Tang P."/>
            <person name="Chiu C.-H."/>
            <person name="Lee Y.-S."/>
            <person name="Embley T.M."/>
            <person name="Coombs G.H."/>
            <person name="Mottram J.C."/>
            <person name="Tachezy J."/>
            <person name="Fraser-Liggett C.M."/>
            <person name="Johnson P.J."/>
        </authorList>
    </citation>
    <scope>NUCLEOTIDE SEQUENCE [LARGE SCALE GENOMIC DNA]</scope>
    <source>
        <strain evidence="3">G3</strain>
    </source>
</reference>
<keyword evidence="2" id="KW-0812">Transmembrane</keyword>
<dbReference type="EMBL" id="DS114184">
    <property type="protein sequence ID" value="EAX89612.1"/>
    <property type="molecule type" value="Genomic_DNA"/>
</dbReference>
<evidence type="ECO:0000313" key="4">
    <source>
        <dbReference type="Proteomes" id="UP000001542"/>
    </source>
</evidence>
<gene>
    <name evidence="3" type="ORF">TVAG_051340</name>
</gene>
<feature type="transmembrane region" description="Helical" evidence="2">
    <location>
        <begin position="149"/>
        <end position="174"/>
    </location>
</feature>
<reference evidence="3" key="1">
    <citation type="submission" date="2006-10" db="EMBL/GenBank/DDBJ databases">
        <authorList>
            <person name="Amadeo P."/>
            <person name="Zhao Q."/>
            <person name="Wortman J."/>
            <person name="Fraser-Liggett C."/>
            <person name="Carlton J."/>
        </authorList>
    </citation>
    <scope>NUCLEOTIDE SEQUENCE</scope>
    <source>
        <strain evidence="3">G3</strain>
    </source>
</reference>
<dbReference type="Proteomes" id="UP000001542">
    <property type="component" value="Unassembled WGS sequence"/>
</dbReference>
<accession>A2FZQ6</accession>
<evidence type="ECO:0000313" key="3">
    <source>
        <dbReference type="EMBL" id="EAX89612.1"/>
    </source>
</evidence>
<name>A2FZQ6_TRIV3</name>
<feature type="region of interest" description="Disordered" evidence="1">
    <location>
        <begin position="100"/>
        <end position="145"/>
    </location>
</feature>
<keyword evidence="2" id="KW-1133">Transmembrane helix</keyword>
<dbReference type="InParanoid" id="A2FZQ6"/>
<dbReference type="KEGG" id="tva:4747284"/>
<dbReference type="AlphaFoldDB" id="A2FZQ6"/>
<proteinExistence type="predicted"/>
<sequence length="190" mass="21208">MHHIEPTTDLISFNVYNDDEKNIPVITLLLYDGIKFTYYLNINQTSGEESSIVVNYDSSHVKPISYNVHINHNLHPNYYHKLDTYKNSLVYTSKLNDSITASPTQTPSPTPNVHPDPTTTTSEMTPEKTPETTSQDSDDKQKDGKGKRIGIILGSTIAVIIVIVVIVIIVITIIKKNKEDSTGVVLEKLV</sequence>
<keyword evidence="2" id="KW-0472">Membrane</keyword>
<keyword evidence="4" id="KW-1185">Reference proteome</keyword>
<evidence type="ECO:0000256" key="1">
    <source>
        <dbReference type="SAM" id="MobiDB-lite"/>
    </source>
</evidence>
<protein>
    <submittedName>
        <fullName evidence="3">Uncharacterized protein</fullName>
    </submittedName>
</protein>
<evidence type="ECO:0000256" key="2">
    <source>
        <dbReference type="SAM" id="Phobius"/>
    </source>
</evidence>
<dbReference type="VEuPathDB" id="TrichDB:TVAG_051340"/>